<proteinExistence type="predicted"/>
<dbReference type="PANTHER" id="PTHR42814:SF3">
    <property type="entry name" value="BETA-N-ACETYLHEXOSAMINIDASE"/>
    <property type="match status" value="1"/>
</dbReference>
<comment type="caution">
    <text evidence="2">The sequence shown here is derived from an EMBL/GenBank/DDBJ whole genome shotgun (WGS) entry which is preliminary data.</text>
</comment>
<dbReference type="AlphaFoldDB" id="A0AA88YAU4"/>
<feature type="domain" description="AMP-dependent synthetase/ligase" evidence="1">
    <location>
        <begin position="14"/>
        <end position="163"/>
    </location>
</feature>
<gene>
    <name evidence="2" type="ORF">FSP39_003457</name>
</gene>
<protein>
    <recommendedName>
        <fullName evidence="1">AMP-dependent synthetase/ligase domain-containing protein</fullName>
    </recommendedName>
</protein>
<reference evidence="2" key="1">
    <citation type="submission" date="2019-08" db="EMBL/GenBank/DDBJ databases">
        <title>The improved chromosome-level genome for the pearl oyster Pinctada fucata martensii using PacBio sequencing and Hi-C.</title>
        <authorList>
            <person name="Zheng Z."/>
        </authorList>
    </citation>
    <scope>NUCLEOTIDE SEQUENCE</scope>
    <source>
        <strain evidence="2">ZZ-2019</strain>
        <tissue evidence="2">Adductor muscle</tissue>
    </source>
</reference>
<dbReference type="EMBL" id="VSWD01000005">
    <property type="protein sequence ID" value="KAK3101423.1"/>
    <property type="molecule type" value="Genomic_DNA"/>
</dbReference>
<dbReference type="InterPro" id="IPR042099">
    <property type="entry name" value="ANL_N_sf"/>
</dbReference>
<keyword evidence="3" id="KW-1185">Reference proteome</keyword>
<dbReference type="PANTHER" id="PTHR42814">
    <property type="entry name" value="AMP-BINDING DOMAIN-CONTAINING PROTEIN"/>
    <property type="match status" value="1"/>
</dbReference>
<evidence type="ECO:0000259" key="1">
    <source>
        <dbReference type="Pfam" id="PF00501"/>
    </source>
</evidence>
<organism evidence="2 3">
    <name type="scientific">Pinctada imbricata</name>
    <name type="common">Atlantic pearl-oyster</name>
    <name type="synonym">Pinctada martensii</name>
    <dbReference type="NCBI Taxonomy" id="66713"/>
    <lineage>
        <taxon>Eukaryota</taxon>
        <taxon>Metazoa</taxon>
        <taxon>Spiralia</taxon>
        <taxon>Lophotrochozoa</taxon>
        <taxon>Mollusca</taxon>
        <taxon>Bivalvia</taxon>
        <taxon>Autobranchia</taxon>
        <taxon>Pteriomorphia</taxon>
        <taxon>Pterioida</taxon>
        <taxon>Pterioidea</taxon>
        <taxon>Pteriidae</taxon>
        <taxon>Pinctada</taxon>
    </lineage>
</organism>
<dbReference type="Pfam" id="PF00501">
    <property type="entry name" value="AMP-binding"/>
    <property type="match status" value="1"/>
</dbReference>
<dbReference type="SUPFAM" id="SSF56801">
    <property type="entry name" value="Acetyl-CoA synthetase-like"/>
    <property type="match status" value="1"/>
</dbReference>
<dbReference type="Gene3D" id="3.40.50.12780">
    <property type="entry name" value="N-terminal domain of ligase-like"/>
    <property type="match status" value="1"/>
</dbReference>
<evidence type="ECO:0000313" key="3">
    <source>
        <dbReference type="Proteomes" id="UP001186944"/>
    </source>
</evidence>
<evidence type="ECO:0000313" key="2">
    <source>
        <dbReference type="EMBL" id="KAK3101423.1"/>
    </source>
</evidence>
<dbReference type="Proteomes" id="UP001186944">
    <property type="component" value="Unassembled WGS sequence"/>
</dbReference>
<name>A0AA88YAU4_PINIB</name>
<accession>A0AA88YAU4</accession>
<sequence>MMLFVYSSSPLWEISTGGTRVYIKQVASVPTVNEYESAVRKVLKSFPCDTSILSPAVLHDISQDEDGKWNLKNVATAGQPILSSLMKSVCRICQRFTIMYGSTEVLTLTYQVCERGVDYPDFLVGKPLPGVEIKVVDENGSMLKRGERGEAYVRSPSTFKGYLNDDKSTAGALTEDGWYRTDDSAIMLEDGSIIIEGRRSECLLRSGSRFITMSVAQIQVALKQHVPYQRCCCRSSASGRTVPNHLLCNNSTPAGGVRRQRSTKGISVRSEWAYRESLSRN</sequence>
<dbReference type="InterPro" id="IPR000873">
    <property type="entry name" value="AMP-dep_synth/lig_dom"/>
</dbReference>